<dbReference type="Gene3D" id="1.10.12.10">
    <property type="entry name" value="Lyase 2-enoyl-coa Hydratase, Chain A, domain 2"/>
    <property type="match status" value="1"/>
</dbReference>
<dbReference type="Gene3D" id="3.90.226.10">
    <property type="entry name" value="2-enoyl-CoA Hydratase, Chain A, domain 1"/>
    <property type="match status" value="1"/>
</dbReference>
<dbReference type="AlphaFoldDB" id="A0A158GR04"/>
<dbReference type="CDD" id="cd06558">
    <property type="entry name" value="crotonase-like"/>
    <property type="match status" value="1"/>
</dbReference>
<dbReference type="OrthoDB" id="5291143at2"/>
<dbReference type="NCBIfam" id="TIGR02280">
    <property type="entry name" value="PaaB1"/>
    <property type="match status" value="1"/>
</dbReference>
<evidence type="ECO:0000256" key="1">
    <source>
        <dbReference type="ARBA" id="ARBA00005254"/>
    </source>
</evidence>
<comment type="similarity">
    <text evidence="1">Belongs to the enoyl-CoA hydratase/isomerase family.</text>
</comment>
<dbReference type="InterPro" id="IPR029045">
    <property type="entry name" value="ClpP/crotonase-like_dom_sf"/>
</dbReference>
<evidence type="ECO:0000313" key="3">
    <source>
        <dbReference type="Proteomes" id="UP000054683"/>
    </source>
</evidence>
<dbReference type="SUPFAM" id="SSF52096">
    <property type="entry name" value="ClpP/crotonase"/>
    <property type="match status" value="1"/>
</dbReference>
<dbReference type="RefSeq" id="WP_062086106.1">
    <property type="nucleotide sequence ID" value="NZ_FCOK02000018.1"/>
</dbReference>
<dbReference type="InterPro" id="IPR011968">
    <property type="entry name" value="PaaB1"/>
</dbReference>
<dbReference type="InterPro" id="IPR014748">
    <property type="entry name" value="Enoyl-CoA_hydra_C"/>
</dbReference>
<dbReference type="GO" id="GO:0003824">
    <property type="term" value="F:catalytic activity"/>
    <property type="evidence" value="ECO:0007669"/>
    <property type="project" value="UniProtKB-ARBA"/>
</dbReference>
<sequence length="261" mass="27856">MTYKTILFESCRGIARLTLNRPDRLNAFTAQMHEEVADALSEVEANPAARVLLLTASGRGFCAGQDLTERDVHAGPLDLGKTTRTYYNPLIRRLTTLPLPVVCAVNGVAAGAGVNLALACDLVIACSSARFVQAFSGIGLVPDAGGTWALPHLIGQARALGFTLTGGTLSASTAAQWGLIWKAVDDEHFEAEREALLEQLACGPTRGLGAAKLAIRSAARATLDEQLDLESELQRQCGLTNDYKEGVSAFKERRRPDFTGS</sequence>
<proteinExistence type="inferred from homology"/>
<dbReference type="PANTHER" id="PTHR43459">
    <property type="entry name" value="ENOYL-COA HYDRATASE"/>
    <property type="match status" value="1"/>
</dbReference>
<dbReference type="Pfam" id="PF00378">
    <property type="entry name" value="ECH_1"/>
    <property type="match status" value="1"/>
</dbReference>
<evidence type="ECO:0000313" key="2">
    <source>
        <dbReference type="EMBL" id="SAL34518.1"/>
    </source>
</evidence>
<reference evidence="2 3" key="1">
    <citation type="submission" date="2016-01" db="EMBL/GenBank/DDBJ databases">
        <authorList>
            <person name="Oliw E.H."/>
        </authorList>
    </citation>
    <scope>NUCLEOTIDE SEQUENCE [LARGE SCALE GENOMIC DNA]</scope>
    <source>
        <strain evidence="2">LMG 27134</strain>
    </source>
</reference>
<dbReference type="GO" id="GO:0010124">
    <property type="term" value="P:phenylacetate catabolic process"/>
    <property type="evidence" value="ECO:0007669"/>
    <property type="project" value="InterPro"/>
</dbReference>
<accession>A0A158GR04</accession>
<dbReference type="Proteomes" id="UP000054683">
    <property type="component" value="Unassembled WGS sequence"/>
</dbReference>
<dbReference type="PANTHER" id="PTHR43459:SF1">
    <property type="entry name" value="EG:BACN32G11.4 PROTEIN"/>
    <property type="match status" value="1"/>
</dbReference>
<dbReference type="EMBL" id="FCOK02000018">
    <property type="protein sequence ID" value="SAL34518.1"/>
    <property type="molecule type" value="Genomic_DNA"/>
</dbReference>
<gene>
    <name evidence="2" type="ORF">AWB69_03168</name>
</gene>
<organism evidence="2 3">
    <name type="scientific">Caballeronia udeis</name>
    <dbReference type="NCBI Taxonomy" id="1232866"/>
    <lineage>
        <taxon>Bacteria</taxon>
        <taxon>Pseudomonadati</taxon>
        <taxon>Pseudomonadota</taxon>
        <taxon>Betaproteobacteria</taxon>
        <taxon>Burkholderiales</taxon>
        <taxon>Burkholderiaceae</taxon>
        <taxon>Caballeronia</taxon>
    </lineage>
</organism>
<dbReference type="InterPro" id="IPR001753">
    <property type="entry name" value="Enoyl-CoA_hydra/iso"/>
</dbReference>
<protein>
    <submittedName>
        <fullName evidence="2">Enoyl-CoA hydratase</fullName>
    </submittedName>
</protein>
<name>A0A158GR04_9BURK</name>